<dbReference type="SUPFAM" id="SSF55486">
    <property type="entry name" value="Metalloproteases ('zincins'), catalytic domain"/>
    <property type="match status" value="1"/>
</dbReference>
<keyword evidence="1" id="KW-0645">Protease</keyword>
<evidence type="ECO:0000259" key="5">
    <source>
        <dbReference type="Pfam" id="PF00413"/>
    </source>
</evidence>
<organism evidence="6 7">
    <name type="scientific">Pilibacter termitis</name>
    <dbReference type="NCBI Taxonomy" id="263852"/>
    <lineage>
        <taxon>Bacteria</taxon>
        <taxon>Bacillati</taxon>
        <taxon>Bacillota</taxon>
        <taxon>Bacilli</taxon>
        <taxon>Lactobacillales</taxon>
        <taxon>Enterococcaceae</taxon>
        <taxon>Pilibacter</taxon>
    </lineage>
</organism>
<feature type="domain" description="Peptidase M10 metallopeptidase" evidence="5">
    <location>
        <begin position="132"/>
        <end position="180"/>
    </location>
</feature>
<proteinExistence type="predicted"/>
<dbReference type="EMBL" id="FUXI01000023">
    <property type="protein sequence ID" value="SJZ95493.1"/>
    <property type="molecule type" value="Genomic_DNA"/>
</dbReference>
<dbReference type="InterPro" id="IPR001818">
    <property type="entry name" value="Pept_M10_metallopeptidase"/>
</dbReference>
<name>A0A1T4PVE8_9ENTE</name>
<reference evidence="6 7" key="1">
    <citation type="submission" date="2017-02" db="EMBL/GenBank/DDBJ databases">
        <authorList>
            <person name="Peterson S.W."/>
        </authorList>
    </citation>
    <scope>NUCLEOTIDE SEQUENCE [LARGE SCALE GENOMIC DNA]</scope>
    <source>
        <strain evidence="6 7">ATCC BAA-1030</strain>
    </source>
</reference>
<dbReference type="Proteomes" id="UP000190328">
    <property type="component" value="Unassembled WGS sequence"/>
</dbReference>
<gene>
    <name evidence="6" type="ORF">SAMN02745116_01940</name>
</gene>
<dbReference type="Pfam" id="PF00413">
    <property type="entry name" value="Peptidase_M10"/>
    <property type="match status" value="1"/>
</dbReference>
<keyword evidence="2" id="KW-0479">Metal-binding</keyword>
<sequence length="195" mass="21429">MKLFQKLAISFVSILALVGVFEIAQAAKPPRFAGVQSRGIRSVNYFISGSASNIGAINSAKHNWMYTGWDNPLYMYQRGNNYETAIDFYGGAIWDGVGGVTEFYDGANRGIALNGNAPGRNFYWAKVTLNTKYRNERAMTSGTVAKHEIGHALGLAHALGNDSSSIMQPTIQKTTVRNVDKGASDKLTDVYGWYW</sequence>
<keyword evidence="7" id="KW-1185">Reference proteome</keyword>
<dbReference type="RefSeq" id="WP_078807861.1">
    <property type="nucleotide sequence ID" value="NZ_FUXI01000023.1"/>
</dbReference>
<dbReference type="OrthoDB" id="2148705at2"/>
<dbReference type="Gene3D" id="3.40.390.10">
    <property type="entry name" value="Collagenase (Catalytic Domain)"/>
    <property type="match status" value="1"/>
</dbReference>
<evidence type="ECO:0000313" key="7">
    <source>
        <dbReference type="Proteomes" id="UP000190328"/>
    </source>
</evidence>
<keyword evidence="4" id="KW-0862">Zinc</keyword>
<dbReference type="AlphaFoldDB" id="A0A1T4PVE8"/>
<protein>
    <submittedName>
        <fullName evidence="6">Matrixin</fullName>
    </submittedName>
</protein>
<dbReference type="InterPro" id="IPR024079">
    <property type="entry name" value="MetalloPept_cat_dom_sf"/>
</dbReference>
<dbReference type="GO" id="GO:0004222">
    <property type="term" value="F:metalloendopeptidase activity"/>
    <property type="evidence" value="ECO:0007669"/>
    <property type="project" value="InterPro"/>
</dbReference>
<dbReference type="GO" id="GO:0006508">
    <property type="term" value="P:proteolysis"/>
    <property type="evidence" value="ECO:0007669"/>
    <property type="project" value="UniProtKB-KW"/>
</dbReference>
<evidence type="ECO:0000313" key="6">
    <source>
        <dbReference type="EMBL" id="SJZ95493.1"/>
    </source>
</evidence>
<evidence type="ECO:0000256" key="1">
    <source>
        <dbReference type="ARBA" id="ARBA00022670"/>
    </source>
</evidence>
<evidence type="ECO:0000256" key="4">
    <source>
        <dbReference type="ARBA" id="ARBA00022833"/>
    </source>
</evidence>
<keyword evidence="3" id="KW-0378">Hydrolase</keyword>
<evidence type="ECO:0000256" key="3">
    <source>
        <dbReference type="ARBA" id="ARBA00022801"/>
    </source>
</evidence>
<dbReference type="GO" id="GO:0031012">
    <property type="term" value="C:extracellular matrix"/>
    <property type="evidence" value="ECO:0007669"/>
    <property type="project" value="InterPro"/>
</dbReference>
<evidence type="ECO:0000256" key="2">
    <source>
        <dbReference type="ARBA" id="ARBA00022723"/>
    </source>
</evidence>
<accession>A0A1T4PVE8</accession>
<dbReference type="GO" id="GO:0008270">
    <property type="term" value="F:zinc ion binding"/>
    <property type="evidence" value="ECO:0007669"/>
    <property type="project" value="InterPro"/>
</dbReference>
<dbReference type="STRING" id="263852.SAMN02745116_01940"/>